<accession>A0A4R3ML40</accession>
<keyword evidence="1" id="KW-1133">Transmembrane helix</keyword>
<proteinExistence type="predicted"/>
<dbReference type="EMBL" id="SMAL01000006">
    <property type="protein sequence ID" value="TCT14272.1"/>
    <property type="molecule type" value="Genomic_DNA"/>
</dbReference>
<dbReference type="Pfam" id="PF14285">
    <property type="entry name" value="DUF4367"/>
    <property type="match status" value="1"/>
</dbReference>
<evidence type="ECO:0000313" key="4">
    <source>
        <dbReference type="Proteomes" id="UP000294902"/>
    </source>
</evidence>
<dbReference type="InterPro" id="IPR025377">
    <property type="entry name" value="DUF4367"/>
</dbReference>
<evidence type="ECO:0000256" key="1">
    <source>
        <dbReference type="SAM" id="Phobius"/>
    </source>
</evidence>
<evidence type="ECO:0000313" key="3">
    <source>
        <dbReference type="EMBL" id="TCT14272.1"/>
    </source>
</evidence>
<feature type="domain" description="DUF4367" evidence="2">
    <location>
        <begin position="139"/>
        <end position="238"/>
    </location>
</feature>
<comment type="caution">
    <text evidence="3">The sequence shown here is derived from an EMBL/GenBank/DDBJ whole genome shotgun (WGS) entry which is preliminary data.</text>
</comment>
<keyword evidence="1" id="KW-0812">Transmembrane</keyword>
<gene>
    <name evidence="3" type="ORF">EDC18_10668</name>
</gene>
<organism evidence="3 4">
    <name type="scientific">Natranaerovirga pectinivora</name>
    <dbReference type="NCBI Taxonomy" id="682400"/>
    <lineage>
        <taxon>Bacteria</taxon>
        <taxon>Bacillati</taxon>
        <taxon>Bacillota</taxon>
        <taxon>Clostridia</taxon>
        <taxon>Lachnospirales</taxon>
        <taxon>Natranaerovirgaceae</taxon>
        <taxon>Natranaerovirga</taxon>
    </lineage>
</organism>
<reference evidence="3 4" key="1">
    <citation type="submission" date="2019-03" db="EMBL/GenBank/DDBJ databases">
        <title>Genomic Encyclopedia of Type Strains, Phase IV (KMG-IV): sequencing the most valuable type-strain genomes for metagenomic binning, comparative biology and taxonomic classification.</title>
        <authorList>
            <person name="Goeker M."/>
        </authorList>
    </citation>
    <scope>NUCLEOTIDE SEQUENCE [LARGE SCALE GENOMIC DNA]</scope>
    <source>
        <strain evidence="3 4">DSM 24629</strain>
    </source>
</reference>
<evidence type="ECO:0000259" key="2">
    <source>
        <dbReference type="Pfam" id="PF14285"/>
    </source>
</evidence>
<dbReference type="AlphaFoldDB" id="A0A4R3ML40"/>
<keyword evidence="1" id="KW-0472">Membrane</keyword>
<feature type="transmembrane region" description="Helical" evidence="1">
    <location>
        <begin position="78"/>
        <end position="99"/>
    </location>
</feature>
<protein>
    <submittedName>
        <fullName evidence="3">Uncharacterized protein DUF4367</fullName>
    </submittedName>
</protein>
<keyword evidence="4" id="KW-1185">Reference proteome</keyword>
<dbReference type="RefSeq" id="WP_132252531.1">
    <property type="nucleotide sequence ID" value="NZ_SMAL01000006.1"/>
</dbReference>
<dbReference type="OrthoDB" id="1730176at2"/>
<name>A0A4R3ML40_9FIRM</name>
<dbReference type="Proteomes" id="UP000294902">
    <property type="component" value="Unassembled WGS sequence"/>
</dbReference>
<sequence>MSNVNKEKTQRIVENYLYLLGHERAKIICDEFEMDEEIQNIEVPESIDKWFEDFNRKYKKKQRNIARRKMGLIYGKRIASIMLVLLLSFTVLTVSVEAFRHRVISFIMEVYDEYTAIQFIGSDNDMKKVSTGSSLYAYPTHIPVGFEVDDINDSGNLKSILFINESEQYIRLMQAPLEVRISIDTEDAITKSFEINGFEALLVNKLDLYQIIWHDEQYVYHIISNYEVNAILKLARSVSLLK</sequence>